<comment type="caution">
    <text evidence="1">The sequence shown here is derived from an EMBL/GenBank/DDBJ whole genome shotgun (WGS) entry which is preliminary data.</text>
</comment>
<keyword evidence="2" id="KW-1185">Reference proteome</keyword>
<dbReference type="PANTHER" id="PTHR31424">
    <property type="entry name" value="PROTEIN CBG23806"/>
    <property type="match status" value="1"/>
</dbReference>
<evidence type="ECO:0000313" key="2">
    <source>
        <dbReference type="Proteomes" id="UP001159427"/>
    </source>
</evidence>
<dbReference type="InterPro" id="IPR009689">
    <property type="entry name" value="DUF1280"/>
</dbReference>
<dbReference type="Pfam" id="PF06918">
    <property type="entry name" value="DUF1280"/>
    <property type="match status" value="1"/>
</dbReference>
<dbReference type="EMBL" id="CALNXI010000073">
    <property type="protein sequence ID" value="CAH3017896.1"/>
    <property type="molecule type" value="Genomic_DNA"/>
</dbReference>
<evidence type="ECO:0000313" key="1">
    <source>
        <dbReference type="EMBL" id="CAH3017896.1"/>
    </source>
</evidence>
<dbReference type="PANTHER" id="PTHR31424:SF6">
    <property type="match status" value="1"/>
</dbReference>
<proteinExistence type="predicted"/>
<dbReference type="Proteomes" id="UP001159427">
    <property type="component" value="Unassembled WGS sequence"/>
</dbReference>
<reference evidence="1 2" key="1">
    <citation type="submission" date="2022-05" db="EMBL/GenBank/DDBJ databases">
        <authorList>
            <consortium name="Genoscope - CEA"/>
            <person name="William W."/>
        </authorList>
    </citation>
    <scope>NUCLEOTIDE SEQUENCE [LARGE SCALE GENOMIC DNA]</scope>
</reference>
<accession>A0ABN8LQ95</accession>
<gene>
    <name evidence="1" type="ORF">PEVE_00040252</name>
</gene>
<name>A0ABN8LQ95_9CNID</name>
<sequence>MKADLGITWWFKQWGIKMESEKKQRVRKREQIGDKIEEELLPMEHTERRGNKTVTVIKETPCAYVSDLKEQIISYVDDCDSTGQLTWHNGKIPQDKRFVKIGGDHGQGSMKLEFQLASLVKPNSRKKTVVFAIYEGKDTRNNLLTELTNSTFFVGRHSCLWCTIITSDMKLPKNQRSPTTSRTLEHLQNCHKKFIDDGGDIKKAKNYCSVIQKAIFEIPSQLTRYNILSRNLFQDNICIPGLHISLGLFLKFFLYACWGV</sequence>
<organism evidence="1 2">
    <name type="scientific">Porites evermanni</name>
    <dbReference type="NCBI Taxonomy" id="104178"/>
    <lineage>
        <taxon>Eukaryota</taxon>
        <taxon>Metazoa</taxon>
        <taxon>Cnidaria</taxon>
        <taxon>Anthozoa</taxon>
        <taxon>Hexacorallia</taxon>
        <taxon>Scleractinia</taxon>
        <taxon>Fungiina</taxon>
        <taxon>Poritidae</taxon>
        <taxon>Porites</taxon>
    </lineage>
</organism>
<protein>
    <submittedName>
        <fullName evidence="1">Uncharacterized protein</fullName>
    </submittedName>
</protein>